<accession>J3N0T6</accession>
<dbReference type="HOGENOM" id="CLU_2534151_0_0_1"/>
<feature type="compositionally biased region" description="Basic and acidic residues" evidence="1">
    <location>
        <begin position="38"/>
        <end position="50"/>
    </location>
</feature>
<proteinExistence type="predicted"/>
<dbReference type="AlphaFoldDB" id="J3N0T6"/>
<evidence type="ECO:0000313" key="2">
    <source>
        <dbReference type="EnsemblPlants" id="OB10G11340.1"/>
    </source>
</evidence>
<name>J3N0T6_ORYBR</name>
<protein>
    <submittedName>
        <fullName evidence="2">Uncharacterized protein</fullName>
    </submittedName>
</protein>
<reference evidence="2" key="2">
    <citation type="submission" date="2013-04" db="UniProtKB">
        <authorList>
            <consortium name="EnsemblPlants"/>
        </authorList>
    </citation>
    <scope>IDENTIFICATION</scope>
</reference>
<dbReference type="EnsemblPlants" id="OB10G11340.1">
    <property type="protein sequence ID" value="OB10G11340.1"/>
    <property type="gene ID" value="OB10G11340"/>
</dbReference>
<keyword evidence="3" id="KW-1185">Reference proteome</keyword>
<dbReference type="Proteomes" id="UP000006038">
    <property type="component" value="Chromosome 10"/>
</dbReference>
<reference evidence="2" key="1">
    <citation type="journal article" date="2013" name="Nat. Commun.">
        <title>Whole-genome sequencing of Oryza brachyantha reveals mechanisms underlying Oryza genome evolution.</title>
        <authorList>
            <person name="Chen J."/>
            <person name="Huang Q."/>
            <person name="Gao D."/>
            <person name="Wang J."/>
            <person name="Lang Y."/>
            <person name="Liu T."/>
            <person name="Li B."/>
            <person name="Bai Z."/>
            <person name="Luis Goicoechea J."/>
            <person name="Liang C."/>
            <person name="Chen C."/>
            <person name="Zhang W."/>
            <person name="Sun S."/>
            <person name="Liao Y."/>
            <person name="Zhang X."/>
            <person name="Yang L."/>
            <person name="Song C."/>
            <person name="Wang M."/>
            <person name="Shi J."/>
            <person name="Liu G."/>
            <person name="Liu J."/>
            <person name="Zhou H."/>
            <person name="Zhou W."/>
            <person name="Yu Q."/>
            <person name="An N."/>
            <person name="Chen Y."/>
            <person name="Cai Q."/>
            <person name="Wang B."/>
            <person name="Liu B."/>
            <person name="Min J."/>
            <person name="Huang Y."/>
            <person name="Wu H."/>
            <person name="Li Z."/>
            <person name="Zhang Y."/>
            <person name="Yin Y."/>
            <person name="Song W."/>
            <person name="Jiang J."/>
            <person name="Jackson S.A."/>
            <person name="Wing R.A."/>
            <person name="Wang J."/>
            <person name="Chen M."/>
        </authorList>
    </citation>
    <scope>NUCLEOTIDE SEQUENCE [LARGE SCALE GENOMIC DNA]</scope>
    <source>
        <strain evidence="2">cv. IRGC 101232</strain>
    </source>
</reference>
<dbReference type="Gramene" id="OB10G11340.1">
    <property type="protein sequence ID" value="OB10G11340.1"/>
    <property type="gene ID" value="OB10G11340"/>
</dbReference>
<sequence length="84" mass="9211">YGSDARQGARRCQRGGGGHVRVEVRAVAGAEVRARGEVDIQGRGVPDRPRRAAAGEQPAPEPAVFHHQMDRAWVRQAHPRGRQK</sequence>
<evidence type="ECO:0000256" key="1">
    <source>
        <dbReference type="SAM" id="MobiDB-lite"/>
    </source>
</evidence>
<feature type="region of interest" description="Disordered" evidence="1">
    <location>
        <begin position="38"/>
        <end position="62"/>
    </location>
</feature>
<evidence type="ECO:0000313" key="3">
    <source>
        <dbReference type="Proteomes" id="UP000006038"/>
    </source>
</evidence>
<organism evidence="2">
    <name type="scientific">Oryza brachyantha</name>
    <name type="common">malo sina</name>
    <dbReference type="NCBI Taxonomy" id="4533"/>
    <lineage>
        <taxon>Eukaryota</taxon>
        <taxon>Viridiplantae</taxon>
        <taxon>Streptophyta</taxon>
        <taxon>Embryophyta</taxon>
        <taxon>Tracheophyta</taxon>
        <taxon>Spermatophyta</taxon>
        <taxon>Magnoliopsida</taxon>
        <taxon>Liliopsida</taxon>
        <taxon>Poales</taxon>
        <taxon>Poaceae</taxon>
        <taxon>BOP clade</taxon>
        <taxon>Oryzoideae</taxon>
        <taxon>Oryzeae</taxon>
        <taxon>Oryzinae</taxon>
        <taxon>Oryza</taxon>
    </lineage>
</organism>